<sequence>MHSIMSNQPLDCCRMAAHDVMSFKENYPASIEA</sequence>
<dbReference type="EMBL" id="GGEC01021232">
    <property type="protein sequence ID" value="MBX01716.1"/>
    <property type="molecule type" value="Transcribed_RNA"/>
</dbReference>
<proteinExistence type="predicted"/>
<protein>
    <submittedName>
        <fullName evidence="1">Uncharacterized protein</fullName>
    </submittedName>
</protein>
<dbReference type="AlphaFoldDB" id="A0A2P2K7N1"/>
<name>A0A2P2K7N1_RHIMU</name>
<organism evidence="1">
    <name type="scientific">Rhizophora mucronata</name>
    <name type="common">Asiatic mangrove</name>
    <dbReference type="NCBI Taxonomy" id="61149"/>
    <lineage>
        <taxon>Eukaryota</taxon>
        <taxon>Viridiplantae</taxon>
        <taxon>Streptophyta</taxon>
        <taxon>Embryophyta</taxon>
        <taxon>Tracheophyta</taxon>
        <taxon>Spermatophyta</taxon>
        <taxon>Magnoliopsida</taxon>
        <taxon>eudicotyledons</taxon>
        <taxon>Gunneridae</taxon>
        <taxon>Pentapetalae</taxon>
        <taxon>rosids</taxon>
        <taxon>fabids</taxon>
        <taxon>Malpighiales</taxon>
        <taxon>Rhizophoraceae</taxon>
        <taxon>Rhizophora</taxon>
    </lineage>
</organism>
<evidence type="ECO:0000313" key="1">
    <source>
        <dbReference type="EMBL" id="MBX01716.1"/>
    </source>
</evidence>
<accession>A0A2P2K7N1</accession>
<reference evidence="1" key="1">
    <citation type="submission" date="2018-02" db="EMBL/GenBank/DDBJ databases">
        <title>Rhizophora mucronata_Transcriptome.</title>
        <authorList>
            <person name="Meera S.P."/>
            <person name="Sreeshan A."/>
            <person name="Augustine A."/>
        </authorList>
    </citation>
    <scope>NUCLEOTIDE SEQUENCE</scope>
    <source>
        <tissue evidence="1">Leaf</tissue>
    </source>
</reference>